<evidence type="ECO:0000259" key="5">
    <source>
        <dbReference type="Pfam" id="PF00389"/>
    </source>
</evidence>
<dbReference type="SUPFAM" id="SSF51735">
    <property type="entry name" value="NAD(P)-binding Rossmann-fold domains"/>
    <property type="match status" value="1"/>
</dbReference>
<protein>
    <submittedName>
        <fullName evidence="7">Oxidoreductase</fullName>
    </submittedName>
</protein>
<reference evidence="7 8" key="1">
    <citation type="submission" date="2012-08" db="EMBL/GenBank/DDBJ databases">
        <title>Whole genome shotgun sequence of Gordonia rubripertincta NBRC 101908.</title>
        <authorList>
            <person name="Takarada H."/>
            <person name="Hosoyama A."/>
            <person name="Tsuchikane K."/>
            <person name="Katsumata H."/>
            <person name="Baba S."/>
            <person name="Ohji S."/>
            <person name="Yamazaki S."/>
            <person name="Fujita N."/>
        </authorList>
    </citation>
    <scope>NUCLEOTIDE SEQUENCE [LARGE SCALE GENOMIC DNA]</scope>
    <source>
        <strain evidence="7 8">NBRC 101908</strain>
    </source>
</reference>
<accession>A0ABQ0HT22</accession>
<evidence type="ECO:0000256" key="2">
    <source>
        <dbReference type="ARBA" id="ARBA00023002"/>
    </source>
</evidence>
<dbReference type="Proteomes" id="UP000010744">
    <property type="component" value="Unassembled WGS sequence"/>
</dbReference>
<dbReference type="PANTHER" id="PTHR43333:SF1">
    <property type="entry name" value="D-ISOMER SPECIFIC 2-HYDROXYACID DEHYDROGENASE NAD-BINDING DOMAIN-CONTAINING PROTEIN"/>
    <property type="match status" value="1"/>
</dbReference>
<keyword evidence="2 4" id="KW-0560">Oxidoreductase</keyword>
<dbReference type="Gene3D" id="3.40.50.720">
    <property type="entry name" value="NAD(P)-binding Rossmann-like Domain"/>
    <property type="match status" value="2"/>
</dbReference>
<dbReference type="SUPFAM" id="SSF52283">
    <property type="entry name" value="Formate/glycerate dehydrogenase catalytic domain-like"/>
    <property type="match status" value="1"/>
</dbReference>
<evidence type="ECO:0000259" key="6">
    <source>
        <dbReference type="Pfam" id="PF02826"/>
    </source>
</evidence>
<keyword evidence="3" id="KW-0520">NAD</keyword>
<dbReference type="Pfam" id="PF02826">
    <property type="entry name" value="2-Hacid_dh_C"/>
    <property type="match status" value="1"/>
</dbReference>
<gene>
    <name evidence="7" type="ORF">GORBP_059_01010</name>
</gene>
<feature type="domain" description="D-isomer specific 2-hydroxyacid dehydrogenase catalytic" evidence="5">
    <location>
        <begin position="76"/>
        <end position="348"/>
    </location>
</feature>
<organism evidence="7 8">
    <name type="scientific">Gordonia rubripertincta NBRC 101908</name>
    <dbReference type="NCBI Taxonomy" id="1077975"/>
    <lineage>
        <taxon>Bacteria</taxon>
        <taxon>Bacillati</taxon>
        <taxon>Actinomycetota</taxon>
        <taxon>Actinomycetes</taxon>
        <taxon>Mycobacteriales</taxon>
        <taxon>Gordoniaceae</taxon>
        <taxon>Gordonia</taxon>
    </lineage>
</organism>
<dbReference type="PANTHER" id="PTHR43333">
    <property type="entry name" value="2-HACID_DH_C DOMAIN-CONTAINING PROTEIN"/>
    <property type="match status" value="1"/>
</dbReference>
<dbReference type="CDD" id="cd05300">
    <property type="entry name" value="2-Hacid_dh_1"/>
    <property type="match status" value="1"/>
</dbReference>
<dbReference type="InterPro" id="IPR036291">
    <property type="entry name" value="NAD(P)-bd_dom_sf"/>
</dbReference>
<dbReference type="InterPro" id="IPR006139">
    <property type="entry name" value="D-isomer_2_OHA_DH_cat_dom"/>
</dbReference>
<sequence length="379" mass="39891">MGAGGGVNAGSHGYTVTADRTIVNNVTVGGAQERFSGYGGRMSTRRPVLALLGAPGVAPPSNLDRLAELAEIRHCVADDLADALPGADVLVLWDFFSRALADNWGEATASLRWVHVCAAGVDSLLFDELKASDVVVTNAHGVFDRPIAEFVLASILARDKRLHESMNLQRDHVWKHRETVGTSRSSALVIGTGGIGRATAQLLRAVGMHVVGGGRTARESDPDFGRVVATAELADHVGDFDNVVTIAPLTPQTAGMIDANVLAAMKPGAHLINVGRGELVDEAALIDALRSGHLGAASLDVFAAEPLPADSELWDLPGVAISAHMSGDALGWREALSEQVLENLRRYIGLNDAADGAVLAETLVNVVDKERGYISATRR</sequence>
<evidence type="ECO:0000256" key="4">
    <source>
        <dbReference type="RuleBase" id="RU003719"/>
    </source>
</evidence>
<dbReference type="EMBL" id="BAHB01000059">
    <property type="protein sequence ID" value="GAB85405.1"/>
    <property type="molecule type" value="Genomic_DNA"/>
</dbReference>
<evidence type="ECO:0000313" key="8">
    <source>
        <dbReference type="Proteomes" id="UP000010744"/>
    </source>
</evidence>
<comment type="similarity">
    <text evidence="1 4">Belongs to the D-isomer specific 2-hydroxyacid dehydrogenase family.</text>
</comment>
<comment type="caution">
    <text evidence="7">The sequence shown here is derived from an EMBL/GenBank/DDBJ whole genome shotgun (WGS) entry which is preliminary data.</text>
</comment>
<name>A0ABQ0HT22_GORRU</name>
<keyword evidence="8" id="KW-1185">Reference proteome</keyword>
<feature type="domain" description="D-isomer specific 2-hydroxyacid dehydrogenase NAD-binding" evidence="6">
    <location>
        <begin position="153"/>
        <end position="326"/>
    </location>
</feature>
<dbReference type="InterPro" id="IPR006140">
    <property type="entry name" value="D-isomer_DH_NAD-bd"/>
</dbReference>
<evidence type="ECO:0000256" key="3">
    <source>
        <dbReference type="ARBA" id="ARBA00023027"/>
    </source>
</evidence>
<proteinExistence type="inferred from homology"/>
<evidence type="ECO:0000256" key="1">
    <source>
        <dbReference type="ARBA" id="ARBA00005854"/>
    </source>
</evidence>
<dbReference type="Pfam" id="PF00389">
    <property type="entry name" value="2-Hacid_dh"/>
    <property type="match status" value="1"/>
</dbReference>
<evidence type="ECO:0000313" key="7">
    <source>
        <dbReference type="EMBL" id="GAB85405.1"/>
    </source>
</evidence>